<dbReference type="Pfam" id="PF13280">
    <property type="entry name" value="WYL"/>
    <property type="match status" value="2"/>
</dbReference>
<feature type="domain" description="WCX" evidence="4">
    <location>
        <begin position="270"/>
        <end position="361"/>
    </location>
</feature>
<dbReference type="Pfam" id="PF25583">
    <property type="entry name" value="WCX"/>
    <property type="match status" value="2"/>
</dbReference>
<evidence type="ECO:0000259" key="3">
    <source>
        <dbReference type="Pfam" id="PF19187"/>
    </source>
</evidence>
<dbReference type="AlphaFoldDB" id="E3J2U0"/>
<organism evidence="5 6">
    <name type="scientific">Pseudofrankia inefficax (strain DSM 45817 / CECT 9037 / DDB 130130 / EuI1c)</name>
    <name type="common">Frankia inefficax</name>
    <dbReference type="NCBI Taxonomy" id="298654"/>
    <lineage>
        <taxon>Bacteria</taxon>
        <taxon>Bacillati</taxon>
        <taxon>Actinomycetota</taxon>
        <taxon>Actinomycetes</taxon>
        <taxon>Frankiales</taxon>
        <taxon>Frankiaceae</taxon>
        <taxon>Pseudofrankia</taxon>
    </lineage>
</organism>
<sequence length="740" mass="78028">MSRRRLERLLNLTMCLMATSRFLTVSEIGDMVEGYEPGHDDDAHEAFRRMFERDKQYLRDLGIPLETGQDGYGDEVGYRIRRDDYALPEIRLSPDEAAALALAARLWSTASLAAPAASALRKLSAGGAATSPGLGTRATGDGTAPGPGPAELFGLDGLEPRVDAAEPAFEPCLAALQERRAIRFPYRKPGEPEAADRLVEPWGVLSWRGRWYLAGHDRRRGAPRVFRLSRVAGPVRPVGPAGAVTVPAGVDLRSMVTMSTSSSPDRVRTATLAVRVGAGHALRRRGRPLPADGSDAATRGPVTPAAGDGQPGAGSDMDVLRIGFVDPERMARWVAGYGADVVVLGPPDLRAEVVRRLSAVAGEGPSAGVAPDTLGGPAGDGPVPSTAGDLTGRDPAGRRRPDGTGPDRSAVGRARQDSPSDDRLSRLLALVPWLRARPGVSVDAAAAAFGITARQLRDDLELLFLCGLPGGAPGDLIDISYEGGQITVVDPQTLDRPLRLTVDEATALVVAARALADLPGLAGREALEQAVTRIERAIGSRPADQVGVQLDPPNEVLTLLQRALRDGRRVHLRYLVWSRDELTERDVDPMRLLSLDGHWYLEGWCHRAEATRMFRLDSIVGGAAGVTVLAAAASPPPTAAVRDLSAGVFTPGPGDLLAIVDLAAAARWAADHYPVETADELPGGGLRVTLYATGTAWLRRLLLGLGGDARVVGPPALVTEIHAAAGKALAGYDAAPPPVG</sequence>
<name>E3J2U0_PSEI1</name>
<dbReference type="PANTHER" id="PTHR34580:SF1">
    <property type="entry name" value="PROTEIN PAFC"/>
    <property type="match status" value="1"/>
</dbReference>
<feature type="domain" description="WYL" evidence="2">
    <location>
        <begin position="168"/>
        <end position="232"/>
    </location>
</feature>
<dbReference type="InterPro" id="IPR057727">
    <property type="entry name" value="WCX_dom"/>
</dbReference>
<feature type="region of interest" description="Disordered" evidence="1">
    <location>
        <begin position="363"/>
        <end position="420"/>
    </location>
</feature>
<dbReference type="Pfam" id="PF19187">
    <property type="entry name" value="HTH_PafC"/>
    <property type="match status" value="1"/>
</dbReference>
<dbReference type="STRING" id="298654.FraEuI1c_3744"/>
<dbReference type="InterPro" id="IPR043839">
    <property type="entry name" value="PafC_HTH"/>
</dbReference>
<dbReference type="PANTHER" id="PTHR34580">
    <property type="match status" value="1"/>
</dbReference>
<feature type="region of interest" description="Disordered" evidence="1">
    <location>
        <begin position="128"/>
        <end position="150"/>
    </location>
</feature>
<evidence type="ECO:0000313" key="5">
    <source>
        <dbReference type="EMBL" id="ADP81751.1"/>
    </source>
</evidence>
<protein>
    <submittedName>
        <fullName evidence="5">Transcriptional regulator</fullName>
    </submittedName>
</protein>
<feature type="domain" description="PafC HTH" evidence="3">
    <location>
        <begin position="422"/>
        <end position="535"/>
    </location>
</feature>
<evidence type="ECO:0000313" key="6">
    <source>
        <dbReference type="Proteomes" id="UP000002484"/>
    </source>
</evidence>
<feature type="compositionally biased region" description="Low complexity" evidence="1">
    <location>
        <begin position="135"/>
        <end position="144"/>
    </location>
</feature>
<dbReference type="Proteomes" id="UP000002484">
    <property type="component" value="Chromosome"/>
</dbReference>
<feature type="domain" description="WCX" evidence="4">
    <location>
        <begin position="660"/>
        <end position="729"/>
    </location>
</feature>
<dbReference type="InterPro" id="IPR026881">
    <property type="entry name" value="WYL_dom"/>
</dbReference>
<dbReference type="PROSITE" id="PS52050">
    <property type="entry name" value="WYL"/>
    <property type="match status" value="2"/>
</dbReference>
<feature type="compositionally biased region" description="Basic and acidic residues" evidence="1">
    <location>
        <begin position="391"/>
        <end position="402"/>
    </location>
</feature>
<evidence type="ECO:0000259" key="4">
    <source>
        <dbReference type="Pfam" id="PF25583"/>
    </source>
</evidence>
<gene>
    <name evidence="5" type="ordered locus">FraEuI1c_3744</name>
</gene>
<dbReference type="OrthoDB" id="3268930at2"/>
<evidence type="ECO:0000256" key="1">
    <source>
        <dbReference type="SAM" id="MobiDB-lite"/>
    </source>
</evidence>
<dbReference type="InterPro" id="IPR051534">
    <property type="entry name" value="CBASS_pafABC_assoc_protein"/>
</dbReference>
<accession>E3J2U0</accession>
<dbReference type="EMBL" id="CP002299">
    <property type="protein sequence ID" value="ADP81751.1"/>
    <property type="molecule type" value="Genomic_DNA"/>
</dbReference>
<dbReference type="InParanoid" id="E3J2U0"/>
<dbReference type="eggNOG" id="COG2378">
    <property type="taxonomic scope" value="Bacteria"/>
</dbReference>
<feature type="domain" description="WYL" evidence="2">
    <location>
        <begin position="555"/>
        <end position="619"/>
    </location>
</feature>
<keyword evidence="6" id="KW-1185">Reference proteome</keyword>
<reference evidence="5 6" key="1">
    <citation type="submission" date="2010-10" db="EMBL/GenBank/DDBJ databases">
        <title>Complete sequence of Frankia sp. EuI1c.</title>
        <authorList>
            <consortium name="US DOE Joint Genome Institute"/>
            <person name="Lucas S."/>
            <person name="Copeland A."/>
            <person name="Lapidus A."/>
            <person name="Cheng J.-F."/>
            <person name="Bruce D."/>
            <person name="Goodwin L."/>
            <person name="Pitluck S."/>
            <person name="Chertkov O."/>
            <person name="Detter J.C."/>
            <person name="Han C."/>
            <person name="Tapia R."/>
            <person name="Land M."/>
            <person name="Hauser L."/>
            <person name="Jeffries C."/>
            <person name="Kyrpides N."/>
            <person name="Ivanova N."/>
            <person name="Mikhailova N."/>
            <person name="Beauchemin N."/>
            <person name="Sen A."/>
            <person name="Sur S.A."/>
            <person name="Gtari M."/>
            <person name="Wall L."/>
            <person name="Tisa L."/>
            <person name="Woyke T."/>
        </authorList>
    </citation>
    <scope>NUCLEOTIDE SEQUENCE [LARGE SCALE GENOMIC DNA]</scope>
    <source>
        <strain evidence="6">DSM 45817 / CECT 9037 / EuI1c</strain>
    </source>
</reference>
<evidence type="ECO:0000259" key="2">
    <source>
        <dbReference type="Pfam" id="PF13280"/>
    </source>
</evidence>
<feature type="region of interest" description="Disordered" evidence="1">
    <location>
        <begin position="281"/>
        <end position="315"/>
    </location>
</feature>
<dbReference type="HOGENOM" id="CLU_023232_0_0_11"/>
<proteinExistence type="predicted"/>
<dbReference type="KEGG" id="fri:FraEuI1c_3744"/>